<reference evidence="2 3" key="1">
    <citation type="journal article" date="2021" name="Elife">
        <title>Chloroplast acquisition without the gene transfer in kleptoplastic sea slugs, Plakobranchus ocellatus.</title>
        <authorList>
            <person name="Maeda T."/>
            <person name="Takahashi S."/>
            <person name="Yoshida T."/>
            <person name="Shimamura S."/>
            <person name="Takaki Y."/>
            <person name="Nagai Y."/>
            <person name="Toyoda A."/>
            <person name="Suzuki Y."/>
            <person name="Arimoto A."/>
            <person name="Ishii H."/>
            <person name="Satoh N."/>
            <person name="Nishiyama T."/>
            <person name="Hasebe M."/>
            <person name="Maruyama T."/>
            <person name="Minagawa J."/>
            <person name="Obokata J."/>
            <person name="Shigenobu S."/>
        </authorList>
    </citation>
    <scope>NUCLEOTIDE SEQUENCE [LARGE SCALE GENOMIC DNA]</scope>
</reference>
<keyword evidence="1" id="KW-1133">Transmembrane helix</keyword>
<name>A0AAV3YLI2_9GAST</name>
<sequence>MKIQCIKKTEKNRKQNRRRNCRSIEAFYTQELFSFLGLRDPLRKQPEITDLLQTQTSEQFRTLHKLLALTRAVATAVAAAAAAAAATAGAYHVVIIW</sequence>
<gene>
    <name evidence="2" type="ORF">PoB_000950700</name>
</gene>
<evidence type="ECO:0000256" key="1">
    <source>
        <dbReference type="SAM" id="Phobius"/>
    </source>
</evidence>
<comment type="caution">
    <text evidence="2">The sequence shown here is derived from an EMBL/GenBank/DDBJ whole genome shotgun (WGS) entry which is preliminary data.</text>
</comment>
<keyword evidence="1" id="KW-0812">Transmembrane</keyword>
<organism evidence="2 3">
    <name type="scientific">Plakobranchus ocellatus</name>
    <dbReference type="NCBI Taxonomy" id="259542"/>
    <lineage>
        <taxon>Eukaryota</taxon>
        <taxon>Metazoa</taxon>
        <taxon>Spiralia</taxon>
        <taxon>Lophotrochozoa</taxon>
        <taxon>Mollusca</taxon>
        <taxon>Gastropoda</taxon>
        <taxon>Heterobranchia</taxon>
        <taxon>Euthyneura</taxon>
        <taxon>Panpulmonata</taxon>
        <taxon>Sacoglossa</taxon>
        <taxon>Placobranchoidea</taxon>
        <taxon>Plakobranchidae</taxon>
        <taxon>Plakobranchus</taxon>
    </lineage>
</organism>
<proteinExistence type="predicted"/>
<keyword evidence="1" id="KW-0472">Membrane</keyword>
<feature type="transmembrane region" description="Helical" evidence="1">
    <location>
        <begin position="68"/>
        <end position="94"/>
    </location>
</feature>
<dbReference type="AlphaFoldDB" id="A0AAV3YLI2"/>
<evidence type="ECO:0000313" key="3">
    <source>
        <dbReference type="Proteomes" id="UP000735302"/>
    </source>
</evidence>
<evidence type="ECO:0000313" key="2">
    <source>
        <dbReference type="EMBL" id="GFN83001.1"/>
    </source>
</evidence>
<keyword evidence="3" id="KW-1185">Reference proteome</keyword>
<protein>
    <submittedName>
        <fullName evidence="2">Uncharacterized protein</fullName>
    </submittedName>
</protein>
<accession>A0AAV3YLI2</accession>
<dbReference type="Proteomes" id="UP000735302">
    <property type="component" value="Unassembled WGS sequence"/>
</dbReference>
<dbReference type="EMBL" id="BLXT01001064">
    <property type="protein sequence ID" value="GFN83001.1"/>
    <property type="molecule type" value="Genomic_DNA"/>
</dbReference>